<dbReference type="GO" id="GO:0005886">
    <property type="term" value="C:plasma membrane"/>
    <property type="evidence" value="ECO:0007669"/>
    <property type="project" value="UniProtKB-SubCell"/>
</dbReference>
<evidence type="ECO:0000256" key="5">
    <source>
        <dbReference type="ARBA" id="ARBA00022692"/>
    </source>
</evidence>
<sequence length="702" mass="77408">MMNDDVGSGKVVGYRLWLLLILLTAVFLRLYQLDNIPPGLTHDEADHGITAVSILNGSRDIYFTIGHGREPLFDYATAGVMRLLGQTSWTLRGTAVFFSLLMIAATAAWSRLAFNKRVALFTAAGLAVGFWPVMAGRQALRSITLPALFALALYFYWRGLQNLETRDWRLASGSHTLPPSITNTQLLITDYRLLITFLTSGLFLGLTFYTYIPARGMWLLFPVLLLLGALLDRAWLRRAWLPTALLLAVAGGLAAPLFIYLRNNPAAEFRIQELREPITAALQGDFSLLWLNIKSGLAIFTVLGDTTWRYNIPERPLLTPLLGILFYGGLAIALWQLIRPKKRPFTAPSGRLAMAAALLWLLGGLAPVLITGAELSMTQGMGMQPMLYLFPALALDWLWQASGEWRVAGGKWRVAAVVLLFGGTAVFTTRDYFGTWANAPEVRVQYESTMTAVINTLNEQPQRLETAVSTITPDPPHTPALAQMTLRKGVTQPRWFNGQNSLILPQSDNAQLIFSGFASLPPPLQPYLATAVLQDSLPLRPNDEDRPITIYQMEADKAMAAWQGWLTPQSAQFGGAATLIGYDLQASQVVAGEMIQLITVWQLQEAEPELHLFTHLAQPGSPPLAQADYLGAPSGGWVAGDWLVQLHQFVVPQETAVGRYPLTIGLYRCLDATCEQTERLPVQQNGSLVGDSLQLTEIVIIK</sequence>
<reference evidence="9" key="1">
    <citation type="submission" date="2018-06" db="EMBL/GenBank/DDBJ databases">
        <authorList>
            <person name="Zhirakovskaya E."/>
        </authorList>
    </citation>
    <scope>NUCLEOTIDE SEQUENCE</scope>
</reference>
<dbReference type="InterPro" id="IPR050297">
    <property type="entry name" value="LipidA_mod_glycosyltrf_83"/>
</dbReference>
<dbReference type="GO" id="GO:0016763">
    <property type="term" value="F:pentosyltransferase activity"/>
    <property type="evidence" value="ECO:0007669"/>
    <property type="project" value="TreeGrafter"/>
</dbReference>
<evidence type="ECO:0000256" key="1">
    <source>
        <dbReference type="ARBA" id="ARBA00004651"/>
    </source>
</evidence>
<keyword evidence="3" id="KW-0328">Glycosyltransferase</keyword>
<proteinExistence type="predicted"/>
<dbReference type="AlphaFoldDB" id="A0A3B0V9U6"/>
<dbReference type="GO" id="GO:0010041">
    <property type="term" value="P:response to iron(III) ion"/>
    <property type="evidence" value="ECO:0007669"/>
    <property type="project" value="TreeGrafter"/>
</dbReference>
<keyword evidence="4" id="KW-0808">Transferase</keyword>
<gene>
    <name evidence="9" type="ORF">MNBD_CHLOROFLEXI01-5311</name>
</gene>
<organism evidence="9">
    <name type="scientific">hydrothermal vent metagenome</name>
    <dbReference type="NCBI Taxonomy" id="652676"/>
    <lineage>
        <taxon>unclassified sequences</taxon>
        <taxon>metagenomes</taxon>
        <taxon>ecological metagenomes</taxon>
    </lineage>
</organism>
<evidence type="ECO:0000256" key="4">
    <source>
        <dbReference type="ARBA" id="ARBA00022679"/>
    </source>
</evidence>
<evidence type="ECO:0000256" key="3">
    <source>
        <dbReference type="ARBA" id="ARBA00022676"/>
    </source>
</evidence>
<dbReference type="GO" id="GO:0008610">
    <property type="term" value="P:lipid biosynthetic process"/>
    <property type="evidence" value="ECO:0007669"/>
    <property type="project" value="UniProtKB-ARBA"/>
</dbReference>
<protein>
    <recommendedName>
        <fullName evidence="8">Glycosyltransferase RgtA/B/C/D-like domain-containing protein</fullName>
    </recommendedName>
</protein>
<keyword evidence="2" id="KW-1003">Cell membrane</keyword>
<evidence type="ECO:0000256" key="2">
    <source>
        <dbReference type="ARBA" id="ARBA00022475"/>
    </source>
</evidence>
<evidence type="ECO:0000256" key="6">
    <source>
        <dbReference type="ARBA" id="ARBA00022989"/>
    </source>
</evidence>
<accession>A0A3B0V9U6</accession>
<dbReference type="EMBL" id="UOEU01000461">
    <property type="protein sequence ID" value="VAW33599.1"/>
    <property type="molecule type" value="Genomic_DNA"/>
</dbReference>
<dbReference type="InterPro" id="IPR038731">
    <property type="entry name" value="RgtA/B/C-like"/>
</dbReference>
<comment type="subcellular location">
    <subcellularLocation>
        <location evidence="1">Cell membrane</location>
        <topology evidence="1">Multi-pass membrane protein</topology>
    </subcellularLocation>
</comment>
<dbReference type="Pfam" id="PF13231">
    <property type="entry name" value="PMT_2"/>
    <property type="match status" value="1"/>
</dbReference>
<feature type="domain" description="Glycosyltransferase RgtA/B/C/D-like" evidence="8">
    <location>
        <begin position="71"/>
        <end position="170"/>
    </location>
</feature>
<name>A0A3B0V9U6_9ZZZZ</name>
<keyword evidence="5" id="KW-0812">Transmembrane</keyword>
<dbReference type="PANTHER" id="PTHR33908:SF3">
    <property type="entry name" value="UNDECAPRENYL PHOSPHATE-ALPHA-4-AMINO-4-DEOXY-L-ARABINOSE ARABINOSYL TRANSFERASE"/>
    <property type="match status" value="1"/>
</dbReference>
<dbReference type="PANTHER" id="PTHR33908">
    <property type="entry name" value="MANNOSYLTRANSFERASE YKCB-RELATED"/>
    <property type="match status" value="1"/>
</dbReference>
<evidence type="ECO:0000256" key="7">
    <source>
        <dbReference type="ARBA" id="ARBA00023136"/>
    </source>
</evidence>
<evidence type="ECO:0000259" key="8">
    <source>
        <dbReference type="Pfam" id="PF13231"/>
    </source>
</evidence>
<evidence type="ECO:0000313" key="9">
    <source>
        <dbReference type="EMBL" id="VAW33599.1"/>
    </source>
</evidence>
<keyword evidence="7" id="KW-0472">Membrane</keyword>
<keyword evidence="6" id="KW-1133">Transmembrane helix</keyword>